<evidence type="ECO:0000313" key="3">
    <source>
        <dbReference type="Proteomes" id="UP000278756"/>
    </source>
</evidence>
<dbReference type="Gene3D" id="3.40.50.720">
    <property type="entry name" value="NAD(P)-binding Rossmann-like Domain"/>
    <property type="match status" value="1"/>
</dbReference>
<proteinExistence type="predicted"/>
<dbReference type="AlphaFoldDB" id="A0A3G9G5J3"/>
<feature type="domain" description="Methyltransferase FkbM" evidence="1">
    <location>
        <begin position="216"/>
        <end position="346"/>
    </location>
</feature>
<dbReference type="Gene3D" id="3.40.50.150">
    <property type="entry name" value="Vaccinia Virus protein VP39"/>
    <property type="match status" value="1"/>
</dbReference>
<dbReference type="InterPro" id="IPR029063">
    <property type="entry name" value="SAM-dependent_MTases_sf"/>
</dbReference>
<sequence length="382" mass="41701">MRYRELLDGPVDFGDAGFLARLDALSRARSDLDYDRVPLVLLGAGSVMAQSFVRYACERLNVIAVVDNLRDGQSLYGLPVIGDAALSQLLTKTPEAVGVICAGSEKPAKHFQAIWGAHPGPLLFYFEVMPKLGQTFSGNAMFTALQAFSDRDEVAAIHRLGQELFTDAESLRTLSALLAYRLTWDAAALDGILRSHDQIYLDNALCPPSRDDVLVDGGSYDGDTVRAFFGHLGGPCRQVHAFELDPENFAALSEAFAATPHVTCHAAGLWSQADTVRFSATGAMGSRIDADGGIEVPVVALDALNLGEVTFVKLDIEGAEGPALEGMRRTIETYRPKLAISAYHRSDDLLRLSALIREMRPDYRFELRHYSGMIWDTLLYAG</sequence>
<name>A0A3G9G5J3_9CAUL</name>
<dbReference type="EMBL" id="AP018827">
    <property type="protein sequence ID" value="BBF80363.1"/>
    <property type="molecule type" value="Genomic_DNA"/>
</dbReference>
<protein>
    <recommendedName>
        <fullName evidence="1">Methyltransferase FkbM domain-containing protein</fullName>
    </recommendedName>
</protein>
<dbReference type="SUPFAM" id="SSF53335">
    <property type="entry name" value="S-adenosyl-L-methionine-dependent methyltransferases"/>
    <property type="match status" value="1"/>
</dbReference>
<dbReference type="Proteomes" id="UP000278756">
    <property type="component" value="Chromosome 1"/>
</dbReference>
<dbReference type="InterPro" id="IPR006342">
    <property type="entry name" value="FkbM_mtfrase"/>
</dbReference>
<dbReference type="OrthoDB" id="7905197at2"/>
<gene>
    <name evidence="2" type="ORF">EM6_0943</name>
</gene>
<reference evidence="3" key="2">
    <citation type="journal article" date="2017" name="Plant Physiol. Biochem.">
        <title>Differential oxidative and antioxidative response of duckweed Lemna minor toward plant growth promoting/inhibiting bacteria.</title>
        <authorList>
            <person name="Ishizawa H."/>
            <person name="Kuroda M."/>
            <person name="Morikawa M."/>
            <person name="Ike M."/>
        </authorList>
    </citation>
    <scope>NUCLEOTIDE SEQUENCE [LARGE SCALE GENOMIC DNA]</scope>
    <source>
        <strain evidence="3">M6</strain>
    </source>
</reference>
<reference evidence="3" key="1">
    <citation type="journal article" date="2017" name="Biotechnol. Biofuels">
        <title>Evaluation of environmental bacterial communities as a factor affecting the growth of duckweed Lemna minor.</title>
        <authorList>
            <person name="Ishizawa H."/>
            <person name="Kuroda M."/>
            <person name="Morikawa M."/>
            <person name="Ike M."/>
        </authorList>
    </citation>
    <scope>NUCLEOTIDE SEQUENCE [LARGE SCALE GENOMIC DNA]</scope>
    <source>
        <strain evidence="3">M6</strain>
    </source>
</reference>
<evidence type="ECO:0000313" key="2">
    <source>
        <dbReference type="EMBL" id="BBF80363.1"/>
    </source>
</evidence>
<evidence type="ECO:0000259" key="1">
    <source>
        <dbReference type="Pfam" id="PF05050"/>
    </source>
</evidence>
<accession>A0A3G9G5J3</accession>
<dbReference type="NCBIfam" id="TIGR01444">
    <property type="entry name" value="fkbM_fam"/>
    <property type="match status" value="1"/>
</dbReference>
<dbReference type="RefSeq" id="WP_126420652.1">
    <property type="nucleotide sequence ID" value="NZ_AP018827.1"/>
</dbReference>
<organism evidence="2 3">
    <name type="scientific">Asticcacaulis excentricus</name>
    <dbReference type="NCBI Taxonomy" id="78587"/>
    <lineage>
        <taxon>Bacteria</taxon>
        <taxon>Pseudomonadati</taxon>
        <taxon>Pseudomonadota</taxon>
        <taxon>Alphaproteobacteria</taxon>
        <taxon>Caulobacterales</taxon>
        <taxon>Caulobacteraceae</taxon>
        <taxon>Asticcacaulis</taxon>
    </lineage>
</organism>
<dbReference type="Gene3D" id="1.20.1270.160">
    <property type="match status" value="1"/>
</dbReference>
<dbReference type="Pfam" id="PF05050">
    <property type="entry name" value="Methyltransf_21"/>
    <property type="match status" value="1"/>
</dbReference>